<organism evidence="3 4">
    <name type="scientific">Mytilus edulis</name>
    <name type="common">Blue mussel</name>
    <dbReference type="NCBI Taxonomy" id="6550"/>
    <lineage>
        <taxon>Eukaryota</taxon>
        <taxon>Metazoa</taxon>
        <taxon>Spiralia</taxon>
        <taxon>Lophotrochozoa</taxon>
        <taxon>Mollusca</taxon>
        <taxon>Bivalvia</taxon>
        <taxon>Autobranchia</taxon>
        <taxon>Pteriomorphia</taxon>
        <taxon>Mytilida</taxon>
        <taxon>Mytiloidea</taxon>
        <taxon>Mytilidae</taxon>
        <taxon>Mytilinae</taxon>
        <taxon>Mytilus</taxon>
    </lineage>
</organism>
<evidence type="ECO:0000259" key="1">
    <source>
        <dbReference type="Pfam" id="PF20700"/>
    </source>
</evidence>
<gene>
    <name evidence="3" type="ORF">MEDL_15243</name>
</gene>
<dbReference type="Gene3D" id="3.30.420.10">
    <property type="entry name" value="Ribonuclease H-like superfamily/Ribonuclease H"/>
    <property type="match status" value="1"/>
</dbReference>
<dbReference type="InterPro" id="IPR036397">
    <property type="entry name" value="RNaseH_sf"/>
</dbReference>
<name>A0A8S3QV68_MYTED</name>
<dbReference type="OrthoDB" id="6091341at2759"/>
<feature type="domain" description="PML C-terminal" evidence="2">
    <location>
        <begin position="603"/>
        <end position="664"/>
    </location>
</feature>
<dbReference type="EMBL" id="CAJPWZ010000752">
    <property type="protein sequence ID" value="CAG2200642.1"/>
    <property type="molecule type" value="Genomic_DNA"/>
</dbReference>
<dbReference type="AlphaFoldDB" id="A0A8S3QV68"/>
<evidence type="ECO:0000313" key="4">
    <source>
        <dbReference type="Proteomes" id="UP000683360"/>
    </source>
</evidence>
<dbReference type="Pfam" id="PF25244">
    <property type="entry name" value="PML_C"/>
    <property type="match status" value="1"/>
</dbReference>
<accession>A0A8S3QV68</accession>
<dbReference type="Pfam" id="PF20700">
    <property type="entry name" value="Mutator"/>
    <property type="match status" value="1"/>
</dbReference>
<comment type="caution">
    <text evidence="3">The sequence shown here is derived from an EMBL/GenBank/DDBJ whole genome shotgun (WGS) entry which is preliminary data.</text>
</comment>
<evidence type="ECO:0008006" key="5">
    <source>
        <dbReference type="Google" id="ProtNLM"/>
    </source>
</evidence>
<dbReference type="Proteomes" id="UP000683360">
    <property type="component" value="Unassembled WGS sequence"/>
</dbReference>
<dbReference type="InterPro" id="IPR012337">
    <property type="entry name" value="RNaseH-like_sf"/>
</dbReference>
<dbReference type="GO" id="GO:0003676">
    <property type="term" value="F:nucleic acid binding"/>
    <property type="evidence" value="ECO:0007669"/>
    <property type="project" value="InterPro"/>
</dbReference>
<sequence>MNQERDVTGKFGKASVKKNKRSNFFKWSNELKQKDPEVVGVFNDHSNYFHNHTDIAAEAEITDPLYGKQQSWGLGRRIVELDLLAVGMYCCICKSPLHLSNTVGEKLFGLSGIIMIRCELCATVTDVQTGKRGPTGSYDINTKAALGMIHAGIGPTHLQNFLAECNLPSISENTLRKKEKELSKQIGEVANTSCRTAQEEEKAQSTNNNVEASFDGGWQKRGSGWNYNSNTGHSTFIGKESGKVLSFELRSKACKTCEYHQSRKETVPDHDCHLNWHGSSKAMEADMAVTMAHRLKDDGCEIKVVHADNDASTTARLQVEFDNISKKDDQNHVKKGISTSLHNISKSYRELQKDETRQYILRCFMYAIKGGETEDDIKCNLERIVPHVFGSHEKCEDVDWCTYNTNPENFKHYGGSCSLQNRLSAAVLQKNEGYGYLSKLETKKGKRKIKKQSKEFKITRIQKKRKRNINSRKDLVKEGKTYENQLELSIQEDPDQGVDIPPPLKIDRTESYVFFDLETTGLGRKSDITQIAALTNGKKFQRYVIPRVEINIEARNPCEAFLGETYLAHNAIEDVKSLHSLYEMKLAHHIKSDDLYAFVYHKCLDSYSDILKSKAVSRLICVRLAKEGISLKHLKLAASRDSNGIKFVFEDHKVPQKSVKAFSEYLKDEE</sequence>
<feature type="domain" description="Mutator-like transposase" evidence="1">
    <location>
        <begin position="75"/>
        <end position="401"/>
    </location>
</feature>
<dbReference type="SUPFAM" id="SSF53098">
    <property type="entry name" value="Ribonuclease H-like"/>
    <property type="match status" value="1"/>
</dbReference>
<dbReference type="InterPro" id="IPR049012">
    <property type="entry name" value="Mutator_transp_dom"/>
</dbReference>
<proteinExistence type="predicted"/>
<keyword evidence="4" id="KW-1185">Reference proteome</keyword>
<evidence type="ECO:0000259" key="2">
    <source>
        <dbReference type="Pfam" id="PF25244"/>
    </source>
</evidence>
<dbReference type="InterPro" id="IPR057617">
    <property type="entry name" value="PML_C"/>
</dbReference>
<protein>
    <recommendedName>
        <fullName evidence="5">Exonuclease domain-containing protein</fullName>
    </recommendedName>
</protein>
<reference evidence="3" key="1">
    <citation type="submission" date="2021-03" db="EMBL/GenBank/DDBJ databases">
        <authorList>
            <person name="Bekaert M."/>
        </authorList>
    </citation>
    <scope>NUCLEOTIDE SEQUENCE</scope>
</reference>
<dbReference type="PANTHER" id="PTHR31751">
    <property type="entry name" value="SI:CH211-108C17.2-RELATED-RELATED"/>
    <property type="match status" value="1"/>
</dbReference>
<evidence type="ECO:0000313" key="3">
    <source>
        <dbReference type="EMBL" id="CAG2200642.1"/>
    </source>
</evidence>